<keyword evidence="9 14" id="KW-0472">Membrane</keyword>
<dbReference type="GeneID" id="108051426"/>
<dbReference type="Pfam" id="PF00858">
    <property type="entry name" value="ASC"/>
    <property type="match status" value="1"/>
</dbReference>
<evidence type="ECO:0000256" key="3">
    <source>
        <dbReference type="ARBA" id="ARBA00022448"/>
    </source>
</evidence>
<organism evidence="17">
    <name type="scientific">Drosophila rhopaloa</name>
    <name type="common">Fruit fly</name>
    <dbReference type="NCBI Taxonomy" id="1041015"/>
    <lineage>
        <taxon>Eukaryota</taxon>
        <taxon>Metazoa</taxon>
        <taxon>Ecdysozoa</taxon>
        <taxon>Arthropoda</taxon>
        <taxon>Hexapoda</taxon>
        <taxon>Insecta</taxon>
        <taxon>Pterygota</taxon>
        <taxon>Neoptera</taxon>
        <taxon>Endopterygota</taxon>
        <taxon>Diptera</taxon>
        <taxon>Brachycera</taxon>
        <taxon>Muscomorpha</taxon>
        <taxon>Ephydroidea</taxon>
        <taxon>Drosophilidae</taxon>
        <taxon>Drosophila</taxon>
        <taxon>Sophophora</taxon>
    </lineage>
</organism>
<evidence type="ECO:0000256" key="5">
    <source>
        <dbReference type="ARBA" id="ARBA00022692"/>
    </source>
</evidence>
<dbReference type="Gene3D" id="1.10.287.770">
    <property type="entry name" value="YojJ-like"/>
    <property type="match status" value="1"/>
</dbReference>
<dbReference type="PANTHER" id="PTHR11690:SF288">
    <property type="entry name" value="AMILORIDE-SENSITIVE NA+ CHANNEL-RELATED"/>
    <property type="match status" value="1"/>
</dbReference>
<dbReference type="InterPro" id="IPR001873">
    <property type="entry name" value="ENaC"/>
</dbReference>
<feature type="transmembrane region" description="Helical" evidence="14">
    <location>
        <begin position="425"/>
        <end position="448"/>
    </location>
</feature>
<keyword evidence="7" id="KW-0915">Sodium</keyword>
<comment type="subcellular location">
    <subcellularLocation>
        <location evidence="1">Membrane</location>
        <topology evidence="1">Multi-pass membrane protein</topology>
    </subcellularLocation>
</comment>
<protein>
    <submittedName>
        <fullName evidence="17">Pickpocket protein 19-like</fullName>
    </submittedName>
</protein>
<evidence type="ECO:0000256" key="13">
    <source>
        <dbReference type="SAM" id="MobiDB-lite"/>
    </source>
</evidence>
<feature type="region of interest" description="Disordered" evidence="13">
    <location>
        <begin position="1"/>
        <end position="30"/>
    </location>
</feature>
<feature type="compositionally biased region" description="Basic residues" evidence="13">
    <location>
        <begin position="21"/>
        <end position="30"/>
    </location>
</feature>
<evidence type="ECO:0000256" key="1">
    <source>
        <dbReference type="ARBA" id="ARBA00004141"/>
    </source>
</evidence>
<evidence type="ECO:0000256" key="7">
    <source>
        <dbReference type="ARBA" id="ARBA00023053"/>
    </source>
</evidence>
<keyword evidence="16" id="KW-1185">Reference proteome</keyword>
<keyword evidence="3 12" id="KW-0813">Transport</keyword>
<name>A0A6P4FGG6_DRORH</name>
<evidence type="ECO:0000256" key="10">
    <source>
        <dbReference type="ARBA" id="ARBA00023201"/>
    </source>
</evidence>
<keyword evidence="10 12" id="KW-0739">Sodium transport</keyword>
<evidence type="ECO:0000313" key="16">
    <source>
        <dbReference type="Proteomes" id="UP001652680"/>
    </source>
</evidence>
<reference evidence="17" key="2">
    <citation type="submission" date="2025-04" db="UniProtKB">
        <authorList>
            <consortium name="RefSeq"/>
        </authorList>
    </citation>
    <scope>IDENTIFICATION</scope>
</reference>
<keyword evidence="8 12" id="KW-0406">Ion transport</keyword>
<gene>
    <name evidence="17" type="primary">LOC108051426</name>
    <name evidence="15" type="synonym">108051426</name>
</gene>
<evidence type="ECO:0000256" key="8">
    <source>
        <dbReference type="ARBA" id="ARBA00023065"/>
    </source>
</evidence>
<proteinExistence type="inferred from homology"/>
<accession>A0A6P4FGG6</accession>
<evidence type="ECO:0000256" key="6">
    <source>
        <dbReference type="ARBA" id="ARBA00022989"/>
    </source>
</evidence>
<dbReference type="EnsemblMetazoa" id="XM_017133538.2">
    <property type="protein sequence ID" value="XP_016989027.1"/>
    <property type="gene ID" value="LOC108051426"/>
</dbReference>
<reference evidence="16" key="1">
    <citation type="journal article" date="2021" name="Elife">
        <title>Highly contiguous assemblies of 101 drosophilid genomes.</title>
        <authorList>
            <person name="Kim B.Y."/>
            <person name="Wang J.R."/>
            <person name="Miller D.E."/>
            <person name="Barmina O."/>
            <person name="Delaney E."/>
            <person name="Thompson A."/>
            <person name="Comeault A.A."/>
            <person name="Peede D."/>
            <person name="D'Agostino E.R."/>
            <person name="Pelaez J."/>
            <person name="Aguilar J.M."/>
            <person name="Haji D."/>
            <person name="Matsunaga T."/>
            <person name="Armstrong E.E."/>
            <person name="Zych M."/>
            <person name="Ogawa Y."/>
            <person name="Stamenkovic-Radak M."/>
            <person name="Jelic M."/>
            <person name="Veselinovic M.S."/>
            <person name="Tanaskovic M."/>
            <person name="Eric P."/>
            <person name="Gao J.J."/>
            <person name="Katoh T.K."/>
            <person name="Toda M.J."/>
            <person name="Watabe H."/>
            <person name="Watada M."/>
            <person name="Davis J.S."/>
            <person name="Moyle L.C."/>
            <person name="Manoli G."/>
            <person name="Bertolini E."/>
            <person name="Kostal V."/>
            <person name="Hawley R.S."/>
            <person name="Takahashi A."/>
            <person name="Jones C.D."/>
            <person name="Price D.K."/>
            <person name="Whiteman N."/>
            <person name="Kopp A."/>
            <person name="Matute D.R."/>
            <person name="Petrov D.A."/>
        </authorList>
    </citation>
    <scope>NUCLEOTIDE SEQUENCE [LARGE SCALE GENOMIC DNA]</scope>
</reference>
<dbReference type="OrthoDB" id="5874059at2759"/>
<keyword evidence="5 12" id="KW-0812">Transmembrane</keyword>
<evidence type="ECO:0000256" key="9">
    <source>
        <dbReference type="ARBA" id="ARBA00023136"/>
    </source>
</evidence>
<dbReference type="Proteomes" id="UP001652680">
    <property type="component" value="Unassembled WGS sequence"/>
</dbReference>
<evidence type="ECO:0000256" key="2">
    <source>
        <dbReference type="ARBA" id="ARBA00007193"/>
    </source>
</evidence>
<evidence type="ECO:0000256" key="11">
    <source>
        <dbReference type="ARBA" id="ARBA00023303"/>
    </source>
</evidence>
<dbReference type="PANTHER" id="PTHR11690">
    <property type="entry name" value="AMILORIDE-SENSITIVE SODIUM CHANNEL-RELATED"/>
    <property type="match status" value="1"/>
</dbReference>
<dbReference type="GO" id="GO:0015280">
    <property type="term" value="F:ligand-gated sodium channel activity"/>
    <property type="evidence" value="ECO:0007669"/>
    <property type="project" value="TreeGrafter"/>
</dbReference>
<evidence type="ECO:0000313" key="17">
    <source>
        <dbReference type="RefSeq" id="XP_016989027.1"/>
    </source>
</evidence>
<dbReference type="AlphaFoldDB" id="A0A6P4FGG6"/>
<sequence length="460" mass="52896">MREVVLKPEPSKKDHDDTHQNLKKGKKKAGSRFASTRRYARIPLKIVAALATVYVCMLSSERYLNCWVQTSIERADMHVSQIKFPAVSIFPVNFTSLNKSTKSHRFARAYNLAQSVFWQTPISARLTDDNFTEFPEFDDLSLLTWGDPDNWKLNCRNFFSECQWRRKAMNCCDLFRPGKSFKAFAFEFNSVLSLGRDETWPWSVAASGALSGLNVKIKRQHSHFNLNMVGVFVHEPTQYMGMSVDYSSEDRIVIPVEPLHFTAEIEVKTLPLEKRRCYLEDEVLLTEQSRSECIHRCHIKYIIRKCNCTLNLPVKADIKENITDAKDSSSRRNCGIKDLSCFNNNRFSLFSTSNIIEESRDNVFSTVDCGCFPRCDRTQYHSTTYTERLSTHTSHATEIEIDVYFQEETLFSYRSMLGFTLIDLMVSYGGIAGLIMGISVLGCFNNFLDHFACCRLPHDS</sequence>
<keyword evidence="6 14" id="KW-1133">Transmembrane helix</keyword>
<keyword evidence="11 12" id="KW-0407">Ion channel</keyword>
<dbReference type="GO" id="GO:0005886">
    <property type="term" value="C:plasma membrane"/>
    <property type="evidence" value="ECO:0007669"/>
    <property type="project" value="TreeGrafter"/>
</dbReference>
<keyword evidence="4 12" id="KW-0894">Sodium channel</keyword>
<evidence type="ECO:0000256" key="12">
    <source>
        <dbReference type="RuleBase" id="RU000679"/>
    </source>
</evidence>
<reference evidence="15" key="3">
    <citation type="submission" date="2025-05" db="UniProtKB">
        <authorList>
            <consortium name="EnsemblMetazoa"/>
        </authorList>
    </citation>
    <scope>IDENTIFICATION</scope>
</reference>
<dbReference type="RefSeq" id="XP_016989027.1">
    <property type="nucleotide sequence ID" value="XM_017133538.1"/>
</dbReference>
<evidence type="ECO:0000256" key="14">
    <source>
        <dbReference type="SAM" id="Phobius"/>
    </source>
</evidence>
<evidence type="ECO:0000313" key="15">
    <source>
        <dbReference type="EnsemblMetazoa" id="XP_016989027.1"/>
    </source>
</evidence>
<feature type="compositionally biased region" description="Basic and acidic residues" evidence="13">
    <location>
        <begin position="1"/>
        <end position="20"/>
    </location>
</feature>
<comment type="similarity">
    <text evidence="2 12">Belongs to the amiloride-sensitive sodium channel (TC 1.A.6) family.</text>
</comment>
<evidence type="ECO:0000256" key="4">
    <source>
        <dbReference type="ARBA" id="ARBA00022461"/>
    </source>
</evidence>